<proteinExistence type="predicted"/>
<evidence type="ECO:0000313" key="1">
    <source>
        <dbReference type="EMBL" id="GCD10462.1"/>
    </source>
</evidence>
<comment type="caution">
    <text evidence="1">The sequence shown here is derived from an EMBL/GenBank/DDBJ whole genome shotgun (WGS) entry which is preliminary data.</text>
</comment>
<gene>
    <name evidence="1" type="ORF">Ctaglu_20850</name>
</gene>
<dbReference type="EMBL" id="BHYK01000010">
    <property type="protein sequence ID" value="GCD10462.1"/>
    <property type="molecule type" value="Genomic_DNA"/>
</dbReference>
<protein>
    <recommendedName>
        <fullName evidence="3">Rho termination factor N-terminal domain-containing protein</fullName>
    </recommendedName>
</protein>
<dbReference type="Proteomes" id="UP000287872">
    <property type="component" value="Unassembled WGS sequence"/>
</dbReference>
<evidence type="ECO:0008006" key="3">
    <source>
        <dbReference type="Google" id="ProtNLM"/>
    </source>
</evidence>
<dbReference type="RefSeq" id="WP_125001140.1">
    <property type="nucleotide sequence ID" value="NZ_BHYK01000010.1"/>
</dbReference>
<reference evidence="1 2" key="1">
    <citation type="submission" date="2018-11" db="EMBL/GenBank/DDBJ databases">
        <title>Genome sequencing and assembly of Clostridium tagluense strain A121.</title>
        <authorList>
            <person name="Murakami T."/>
            <person name="Segawa T."/>
            <person name="Shcherbakova V.A."/>
            <person name="Mori H."/>
            <person name="Yoshimura Y."/>
        </authorList>
    </citation>
    <scope>NUCLEOTIDE SEQUENCE [LARGE SCALE GENOMIC DNA]</scope>
    <source>
        <strain evidence="1 2">A121</strain>
    </source>
</reference>
<sequence length="79" mass="9380">MWFLHIKNNTEWDIQDKEHQNRLLKDIDYKVIEKVEETKPALDYDTLSYAEIQAIAKEKGLKYNGIKKVELIESLKEGE</sequence>
<evidence type="ECO:0000313" key="2">
    <source>
        <dbReference type="Proteomes" id="UP000287872"/>
    </source>
</evidence>
<organism evidence="1 2">
    <name type="scientific">Clostridium tagluense</name>
    <dbReference type="NCBI Taxonomy" id="360422"/>
    <lineage>
        <taxon>Bacteria</taxon>
        <taxon>Bacillati</taxon>
        <taxon>Bacillota</taxon>
        <taxon>Clostridia</taxon>
        <taxon>Eubacteriales</taxon>
        <taxon>Clostridiaceae</taxon>
        <taxon>Clostridium</taxon>
    </lineage>
</organism>
<accession>A0A401ULQ7</accession>
<keyword evidence="2" id="KW-1185">Reference proteome</keyword>
<name>A0A401ULQ7_9CLOT</name>
<dbReference type="AlphaFoldDB" id="A0A401ULQ7"/>